<dbReference type="SUPFAM" id="SSF54637">
    <property type="entry name" value="Thioesterase/thiol ester dehydrase-isomerase"/>
    <property type="match status" value="2"/>
</dbReference>
<proteinExistence type="predicted"/>
<dbReference type="PANTHER" id="PTHR28152">
    <property type="entry name" value="HYDROXYACYL-THIOESTER DEHYDRATASE TYPE 2, MITOCHONDRIAL"/>
    <property type="match status" value="1"/>
</dbReference>
<protein>
    <submittedName>
        <fullName evidence="2">MaoC family dehydratase N-terminal domain-containing protein</fullName>
    </submittedName>
</protein>
<reference evidence="2" key="1">
    <citation type="submission" date="2022-08" db="EMBL/GenBank/DDBJ databases">
        <authorList>
            <person name="Li F."/>
        </authorList>
    </citation>
    <scope>NUCLEOTIDE SEQUENCE</scope>
    <source>
        <strain evidence="2">MQZ15Z-1</strain>
    </source>
</reference>
<comment type="caution">
    <text evidence="2">The sequence shown here is derived from an EMBL/GenBank/DDBJ whole genome shotgun (WGS) entry which is preliminary data.</text>
</comment>
<evidence type="ECO:0000313" key="2">
    <source>
        <dbReference type="EMBL" id="MCS0496896.1"/>
    </source>
</evidence>
<sequence>MTGFDGWIGRIETAVAQLDGWPLAGLHAALDQAGTVEIGTALPPTGQWLYFQPLAPQAGLGTDGHPERGGFLPPIELPRRMWAASEITFHRPMCVGDTVEKRSRIAGVSVKNGRTGTLAFVTVNHSYLKGGLLMLTEVQTLVYREAPAPGEPAPPPQPAPGGALWSHRVVPDTRLLFRYSAVTFNAHRIHYDEPYAREVEGYPGLVVHGQLTATLLVEALRRERPTMAIGSFSFRAMRPVFAGTPVHLEGAEDGKGYALWARDEAGAVVVEAKIRP</sequence>
<feature type="domain" description="FAS1-like dehydratase" evidence="1">
    <location>
        <begin position="72"/>
        <end position="128"/>
    </location>
</feature>
<dbReference type="PANTHER" id="PTHR28152:SF1">
    <property type="entry name" value="HYDROXYACYL-THIOESTER DEHYDRATASE TYPE 2, MITOCHONDRIAL"/>
    <property type="match status" value="1"/>
</dbReference>
<dbReference type="RefSeq" id="WP_258734054.1">
    <property type="nucleotide sequence ID" value="NZ_JANTHZ010000008.1"/>
</dbReference>
<evidence type="ECO:0000259" key="1">
    <source>
        <dbReference type="Pfam" id="PF13452"/>
    </source>
</evidence>
<dbReference type="AlphaFoldDB" id="A0A9X2T553"/>
<name>A0A9X2T553_9HYPH</name>
<keyword evidence="3" id="KW-1185">Reference proteome</keyword>
<dbReference type="InterPro" id="IPR052741">
    <property type="entry name" value="Mitochondrial_HTD2"/>
</dbReference>
<dbReference type="GO" id="GO:0019171">
    <property type="term" value="F:(3R)-hydroxyacyl-[acyl-carrier-protein] dehydratase activity"/>
    <property type="evidence" value="ECO:0007669"/>
    <property type="project" value="TreeGrafter"/>
</dbReference>
<dbReference type="EMBL" id="JANTHZ010000008">
    <property type="protein sequence ID" value="MCS0496896.1"/>
    <property type="molecule type" value="Genomic_DNA"/>
</dbReference>
<gene>
    <name evidence="2" type="ORF">NVS89_17560</name>
</gene>
<dbReference type="Proteomes" id="UP001151088">
    <property type="component" value="Unassembled WGS sequence"/>
</dbReference>
<organism evidence="2 3">
    <name type="scientific">Ancylobacter mangrovi</name>
    <dbReference type="NCBI Taxonomy" id="2972472"/>
    <lineage>
        <taxon>Bacteria</taxon>
        <taxon>Pseudomonadati</taxon>
        <taxon>Pseudomonadota</taxon>
        <taxon>Alphaproteobacteria</taxon>
        <taxon>Hyphomicrobiales</taxon>
        <taxon>Xanthobacteraceae</taxon>
        <taxon>Ancylobacter</taxon>
    </lineage>
</organism>
<dbReference type="InterPro" id="IPR029069">
    <property type="entry name" value="HotDog_dom_sf"/>
</dbReference>
<accession>A0A9X2T553</accession>
<dbReference type="Gene3D" id="3.10.129.10">
    <property type="entry name" value="Hotdog Thioesterase"/>
    <property type="match status" value="1"/>
</dbReference>
<evidence type="ECO:0000313" key="3">
    <source>
        <dbReference type="Proteomes" id="UP001151088"/>
    </source>
</evidence>
<dbReference type="Pfam" id="PF13452">
    <property type="entry name" value="FAS1_DH_region"/>
    <property type="match status" value="1"/>
</dbReference>
<dbReference type="InterPro" id="IPR039569">
    <property type="entry name" value="FAS1-like_DH_region"/>
</dbReference>